<accession>A0A7W2QLM0</accession>
<dbReference type="AlphaFoldDB" id="A0A7W2QLM0"/>
<comment type="caution">
    <text evidence="1">The sequence shown here is derived from an EMBL/GenBank/DDBJ whole genome shotgun (WGS) entry which is preliminary data.</text>
</comment>
<evidence type="ECO:0000313" key="2">
    <source>
        <dbReference type="Proteomes" id="UP000553948"/>
    </source>
</evidence>
<dbReference type="Proteomes" id="UP000553948">
    <property type="component" value="Unassembled WGS sequence"/>
</dbReference>
<dbReference type="NCBIfam" id="TIGR02532">
    <property type="entry name" value="IV_pilin_GFxxxE"/>
    <property type="match status" value="1"/>
</dbReference>
<name>A0A7W2QLM0_PSEPU</name>
<protein>
    <submittedName>
        <fullName evidence="1">Prepilin-type N-terminal cleavage/methylation domain-containing protein</fullName>
    </submittedName>
</protein>
<dbReference type="InterPro" id="IPR012902">
    <property type="entry name" value="N_methyl_site"/>
</dbReference>
<evidence type="ECO:0000313" key="1">
    <source>
        <dbReference type="EMBL" id="MBA6119021.1"/>
    </source>
</evidence>
<dbReference type="RefSeq" id="WP_176513400.1">
    <property type="nucleotide sequence ID" value="NZ_CP060529.1"/>
</dbReference>
<gene>
    <name evidence="1" type="ORF">H4C47_25280</name>
</gene>
<dbReference type="EMBL" id="JACGDG010000031">
    <property type="protein sequence ID" value="MBA6119021.1"/>
    <property type="molecule type" value="Genomic_DNA"/>
</dbReference>
<sequence length="215" mass="23631">MKRAQSGFGLLEMTLALAIGLMLLAAASQLFISAYQSWQLQSAATRLQNDARLALLRMAQDIRMAGMFGCLRPAPGDFKDLAARQAFAEPLQAGPSSLSLVVAELPGYTGPPDWTLHTDCVSDVQVLRQRDQGPGYALAFPVSRHRYHLQGTSLVFTRRNSSQRLVDHVREMRVEQVETPGGQRVDVQLTVADPALNLHQRYALSVALRNPLALP</sequence>
<proteinExistence type="predicted"/>
<dbReference type="Pfam" id="PF07963">
    <property type="entry name" value="N_methyl"/>
    <property type="match status" value="1"/>
</dbReference>
<reference evidence="1 2" key="1">
    <citation type="submission" date="2020-07" db="EMBL/GenBank/DDBJ databases">
        <title>Diversity of carbapenemase encoding genes among Pseudomonas putida group clinical isolates in a tertiary Brazilian hospital.</title>
        <authorList>
            <person name="Alberto-Lei F."/>
            <person name="Nodari C.S."/>
            <person name="Streling A.P."/>
            <person name="Paulino J.T."/>
            <person name="Bessa-Neto F.O."/>
            <person name="Cayo R."/>
            <person name="Gales A.C."/>
        </authorList>
    </citation>
    <scope>NUCLEOTIDE SEQUENCE [LARGE SCALE GENOMIC DNA]</scope>
    <source>
        <strain evidence="1 2">12464</strain>
    </source>
</reference>
<organism evidence="1 2">
    <name type="scientific">Pseudomonas putida</name>
    <name type="common">Arthrobacter siderocapsulatus</name>
    <dbReference type="NCBI Taxonomy" id="303"/>
    <lineage>
        <taxon>Bacteria</taxon>
        <taxon>Pseudomonadati</taxon>
        <taxon>Pseudomonadota</taxon>
        <taxon>Gammaproteobacteria</taxon>
        <taxon>Pseudomonadales</taxon>
        <taxon>Pseudomonadaceae</taxon>
        <taxon>Pseudomonas</taxon>
    </lineage>
</organism>